<dbReference type="Proteomes" id="UP000198964">
    <property type="component" value="Unassembled WGS sequence"/>
</dbReference>
<feature type="transmembrane region" description="Helical" evidence="1">
    <location>
        <begin position="55"/>
        <end position="72"/>
    </location>
</feature>
<dbReference type="GO" id="GO:0004175">
    <property type="term" value="F:endopeptidase activity"/>
    <property type="evidence" value="ECO:0007669"/>
    <property type="project" value="UniProtKB-ARBA"/>
</dbReference>
<name>A0A1I2JBU1_9BACT</name>
<feature type="transmembrane region" description="Helical" evidence="1">
    <location>
        <begin position="24"/>
        <end position="43"/>
    </location>
</feature>
<sequence>MTTNQPDEKAQATTKSYPSIKQSWGIFGIAILAMLVLAPVNLILNESAGKEVSFLVYYLLSMGGTFFIVNRIRQDKTRQTSYPFSFTTTKITLLAALGIFGIQIGVVAPITELIPMSDFIKQIFMEFAGQKGFLSFIAIVIAAPILEELIFRGIILDGLLKRYSPVKAILFSSFLFGLVHLNPWQFVAAMVIGMFSGWIYYRTKNLWLPILIHLTNNGIAFIQLHLVGPDEVMTPAAEYYGGMLNMILITACGVIVAIGCILLLRKEFNLNQNEEAINQENPEFQVQETE</sequence>
<accession>A0A1I2JBU1</accession>
<feature type="domain" description="CAAX prenyl protease 2/Lysostaphin resistance protein A-like" evidence="2">
    <location>
        <begin position="133"/>
        <end position="218"/>
    </location>
</feature>
<dbReference type="GO" id="GO:0080120">
    <property type="term" value="P:CAAX-box protein maturation"/>
    <property type="evidence" value="ECO:0007669"/>
    <property type="project" value="UniProtKB-ARBA"/>
</dbReference>
<dbReference type="Pfam" id="PF02517">
    <property type="entry name" value="Rce1-like"/>
    <property type="match status" value="1"/>
</dbReference>
<dbReference type="InterPro" id="IPR052710">
    <property type="entry name" value="CAAX_protease"/>
</dbReference>
<organism evidence="3 4">
    <name type="scientific">Sunxiuqinia elliptica</name>
    <dbReference type="NCBI Taxonomy" id="655355"/>
    <lineage>
        <taxon>Bacteria</taxon>
        <taxon>Pseudomonadati</taxon>
        <taxon>Bacteroidota</taxon>
        <taxon>Bacteroidia</taxon>
        <taxon>Marinilabiliales</taxon>
        <taxon>Prolixibacteraceae</taxon>
        <taxon>Sunxiuqinia</taxon>
    </lineage>
</organism>
<keyword evidence="1" id="KW-0812">Transmembrane</keyword>
<keyword evidence="1" id="KW-1133">Transmembrane helix</keyword>
<dbReference type="InterPro" id="IPR003675">
    <property type="entry name" value="Rce1/LyrA-like_dom"/>
</dbReference>
<reference evidence="3 4" key="1">
    <citation type="submission" date="2016-10" db="EMBL/GenBank/DDBJ databases">
        <authorList>
            <person name="de Groot N.N."/>
        </authorList>
    </citation>
    <scope>NUCLEOTIDE SEQUENCE [LARGE SCALE GENOMIC DNA]</scope>
    <source>
        <strain evidence="3 4">CGMCC 1.9156</strain>
    </source>
</reference>
<feature type="transmembrane region" description="Helical" evidence="1">
    <location>
        <begin position="239"/>
        <end position="264"/>
    </location>
</feature>
<protein>
    <recommendedName>
        <fullName evidence="2">CAAX prenyl protease 2/Lysostaphin resistance protein A-like domain-containing protein</fullName>
    </recommendedName>
</protein>
<feature type="transmembrane region" description="Helical" evidence="1">
    <location>
        <begin position="133"/>
        <end position="151"/>
    </location>
</feature>
<dbReference type="PANTHER" id="PTHR36435:SF1">
    <property type="entry name" value="CAAX AMINO TERMINAL PROTEASE FAMILY PROTEIN"/>
    <property type="match status" value="1"/>
</dbReference>
<keyword evidence="1" id="KW-0472">Membrane</keyword>
<dbReference type="AlphaFoldDB" id="A0A1I2JBU1"/>
<gene>
    <name evidence="3" type="ORF">SAMN05216283_10887</name>
</gene>
<proteinExistence type="predicted"/>
<feature type="transmembrane region" description="Helical" evidence="1">
    <location>
        <begin position="185"/>
        <end position="201"/>
    </location>
</feature>
<dbReference type="PANTHER" id="PTHR36435">
    <property type="entry name" value="SLR1288 PROTEIN"/>
    <property type="match status" value="1"/>
</dbReference>
<dbReference type="RefSeq" id="WP_093920603.1">
    <property type="nucleotide sequence ID" value="NZ_FONW01000008.1"/>
</dbReference>
<evidence type="ECO:0000259" key="2">
    <source>
        <dbReference type="Pfam" id="PF02517"/>
    </source>
</evidence>
<dbReference type="STRING" id="655355.SAMN05216283_10887"/>
<feature type="transmembrane region" description="Helical" evidence="1">
    <location>
        <begin position="206"/>
        <end position="227"/>
    </location>
</feature>
<feature type="transmembrane region" description="Helical" evidence="1">
    <location>
        <begin position="93"/>
        <end position="113"/>
    </location>
</feature>
<dbReference type="EMBL" id="FONW01000008">
    <property type="protein sequence ID" value="SFF51789.1"/>
    <property type="molecule type" value="Genomic_DNA"/>
</dbReference>
<keyword evidence="4" id="KW-1185">Reference proteome</keyword>
<evidence type="ECO:0000313" key="4">
    <source>
        <dbReference type="Proteomes" id="UP000198964"/>
    </source>
</evidence>
<dbReference type="SUPFAM" id="SSF103473">
    <property type="entry name" value="MFS general substrate transporter"/>
    <property type="match status" value="1"/>
</dbReference>
<evidence type="ECO:0000256" key="1">
    <source>
        <dbReference type="SAM" id="Phobius"/>
    </source>
</evidence>
<evidence type="ECO:0000313" key="3">
    <source>
        <dbReference type="EMBL" id="SFF51789.1"/>
    </source>
</evidence>
<dbReference type="InterPro" id="IPR036259">
    <property type="entry name" value="MFS_trans_sf"/>
</dbReference>